<evidence type="ECO:0000313" key="3">
    <source>
        <dbReference type="EMBL" id="KAF9323432.1"/>
    </source>
</evidence>
<evidence type="ECO:0008006" key="5">
    <source>
        <dbReference type="Google" id="ProtNLM"/>
    </source>
</evidence>
<dbReference type="EMBL" id="JAAAUY010001289">
    <property type="protein sequence ID" value="KAF9323432.1"/>
    <property type="molecule type" value="Genomic_DNA"/>
</dbReference>
<feature type="coiled-coil region" evidence="1">
    <location>
        <begin position="143"/>
        <end position="173"/>
    </location>
</feature>
<dbReference type="Proteomes" id="UP000696485">
    <property type="component" value="Unassembled WGS sequence"/>
</dbReference>
<comment type="caution">
    <text evidence="3">The sequence shown here is derived from an EMBL/GenBank/DDBJ whole genome shotgun (WGS) entry which is preliminary data.</text>
</comment>
<proteinExistence type="predicted"/>
<protein>
    <recommendedName>
        <fullName evidence="5">HTH CENPB-type domain-containing protein</fullName>
    </recommendedName>
</protein>
<reference evidence="3" key="1">
    <citation type="journal article" date="2020" name="Fungal Divers.">
        <title>Resolving the Mortierellaceae phylogeny through synthesis of multi-gene phylogenetics and phylogenomics.</title>
        <authorList>
            <person name="Vandepol N."/>
            <person name="Liber J."/>
            <person name="Desiro A."/>
            <person name="Na H."/>
            <person name="Kennedy M."/>
            <person name="Barry K."/>
            <person name="Grigoriev I.V."/>
            <person name="Miller A.N."/>
            <person name="O'Donnell K."/>
            <person name="Stajich J.E."/>
            <person name="Bonito G."/>
        </authorList>
    </citation>
    <scope>NUCLEOTIDE SEQUENCE</scope>
    <source>
        <strain evidence="3">NVP1</strain>
    </source>
</reference>
<dbReference type="AlphaFoldDB" id="A0A9P5SA89"/>
<evidence type="ECO:0000313" key="4">
    <source>
        <dbReference type="Proteomes" id="UP000696485"/>
    </source>
</evidence>
<evidence type="ECO:0000256" key="2">
    <source>
        <dbReference type="SAM" id="MobiDB-lite"/>
    </source>
</evidence>
<gene>
    <name evidence="3" type="ORF">BG006_001445</name>
</gene>
<sequence>MPNYVSLTESQRRSIALFIIESQQQAQSNQQQQQQQQGQAQVQGQGQSQGQGLLQGGLGVQGQTLSDNNISINNTEDDSKSSTNANNLIPCKEIVQFCQARFGLTISLSTASRLRSSASKRLATELVNPSAKRNRQVRYPEFEKALVLELKALEQEQLQIQQEQERINRETNRPTNINPDDIPPVMMLSSEAAITQVAKGIAEKMGVKLGLTSGWYHGFRKRHGIKYRSLRSRSSTNLLFAGGSGSGGPSSSTASDANAAADEGDGSDDVDMDEDMEDTQVEMADPIPMDDDLTLDNGAGKDTTPPPSSQGLGQDGSSARPKDIPTATTPTPRRPEVKRVTAAAANDALDVISEYLLQNGDVGATKLPLVKELRNYLLIQTELENRAAAAAAAAAANDGSSGMPAPLPPTPPPLFVAPIAVSAIQQRNNILLSTPASPSQTAADASTVSLDAANQLGHLHLTSTQEGADSFETELQAIKDGHASSLLSLGVGGTED</sequence>
<evidence type="ECO:0000256" key="1">
    <source>
        <dbReference type="SAM" id="Coils"/>
    </source>
</evidence>
<keyword evidence="1" id="KW-0175">Coiled coil</keyword>
<feature type="region of interest" description="Disordered" evidence="2">
    <location>
        <begin position="241"/>
        <end position="336"/>
    </location>
</feature>
<feature type="compositionally biased region" description="Low complexity" evidence="2">
    <location>
        <begin position="249"/>
        <end position="261"/>
    </location>
</feature>
<name>A0A9P5SA89_9FUNG</name>
<organism evidence="3 4">
    <name type="scientific">Podila minutissima</name>
    <dbReference type="NCBI Taxonomy" id="64525"/>
    <lineage>
        <taxon>Eukaryota</taxon>
        <taxon>Fungi</taxon>
        <taxon>Fungi incertae sedis</taxon>
        <taxon>Mucoromycota</taxon>
        <taxon>Mortierellomycotina</taxon>
        <taxon>Mortierellomycetes</taxon>
        <taxon>Mortierellales</taxon>
        <taxon>Mortierellaceae</taxon>
        <taxon>Podila</taxon>
    </lineage>
</organism>
<accession>A0A9P5SA89</accession>
<keyword evidence="4" id="KW-1185">Reference proteome</keyword>
<feature type="compositionally biased region" description="Acidic residues" evidence="2">
    <location>
        <begin position="262"/>
        <end position="280"/>
    </location>
</feature>